<evidence type="ECO:0000259" key="3">
    <source>
        <dbReference type="Pfam" id="PF05368"/>
    </source>
</evidence>
<dbReference type="PANTHER" id="PTHR42748">
    <property type="entry name" value="NITROGEN METABOLITE REPRESSION PROTEIN NMRA FAMILY MEMBER"/>
    <property type="match status" value="1"/>
</dbReference>
<organism evidence="4 5">
    <name type="scientific">Burkholderia lata (strain ATCC 17760 / DSM 23089 / LMG 22485 / NCIMB 9086 / R18194 / 383)</name>
    <dbReference type="NCBI Taxonomy" id="482957"/>
    <lineage>
        <taxon>Bacteria</taxon>
        <taxon>Pseudomonadati</taxon>
        <taxon>Pseudomonadota</taxon>
        <taxon>Betaproteobacteria</taxon>
        <taxon>Burkholderiales</taxon>
        <taxon>Burkholderiaceae</taxon>
        <taxon>Burkholderia</taxon>
        <taxon>Burkholderia cepacia complex</taxon>
    </lineage>
</organism>
<dbReference type="AlphaFoldDB" id="A0A6P2RK21"/>
<protein>
    <submittedName>
        <fullName evidence="4">NmrA family transcriptional regulator</fullName>
    </submittedName>
</protein>
<dbReference type="InterPro" id="IPR008030">
    <property type="entry name" value="NmrA-like"/>
</dbReference>
<accession>A0A6P2RK21</accession>
<dbReference type="SUPFAM" id="SSF51735">
    <property type="entry name" value="NAD(P)-binding Rossmann-fold domains"/>
    <property type="match status" value="1"/>
</dbReference>
<dbReference type="EMBL" id="CABVPY010000070">
    <property type="protein sequence ID" value="VWC36066.1"/>
    <property type="molecule type" value="Genomic_DNA"/>
</dbReference>
<proteinExistence type="inferred from homology"/>
<dbReference type="CDD" id="cd05251">
    <property type="entry name" value="NmrA_like_SDR_a"/>
    <property type="match status" value="1"/>
</dbReference>
<keyword evidence="2" id="KW-0521">NADP</keyword>
<feature type="domain" description="NmrA-like" evidence="3">
    <location>
        <begin position="13"/>
        <end position="305"/>
    </location>
</feature>
<dbReference type="Pfam" id="PF05368">
    <property type="entry name" value="NmrA"/>
    <property type="match status" value="1"/>
</dbReference>
<dbReference type="InterPro" id="IPR036291">
    <property type="entry name" value="NAD(P)-bd_dom_sf"/>
</dbReference>
<dbReference type="Gene3D" id="3.90.25.10">
    <property type="entry name" value="UDP-galactose 4-epimerase, domain 1"/>
    <property type="match status" value="1"/>
</dbReference>
<evidence type="ECO:0000313" key="5">
    <source>
        <dbReference type="Proteomes" id="UP000494170"/>
    </source>
</evidence>
<evidence type="ECO:0000313" key="4">
    <source>
        <dbReference type="EMBL" id="VWC36066.1"/>
    </source>
</evidence>
<dbReference type="PANTHER" id="PTHR42748:SF7">
    <property type="entry name" value="NMRA LIKE REDOX SENSOR 1-RELATED"/>
    <property type="match status" value="1"/>
</dbReference>
<dbReference type="Gene3D" id="3.40.50.720">
    <property type="entry name" value="NAD(P)-binding Rossmann-like Domain"/>
    <property type="match status" value="1"/>
</dbReference>
<gene>
    <name evidence="4" type="ORF">BLA6863_06703</name>
</gene>
<evidence type="ECO:0000256" key="1">
    <source>
        <dbReference type="ARBA" id="ARBA00006328"/>
    </source>
</evidence>
<sequence length="312" mass="33620">MYGGYERKTMSGKTIVVFGATGRQGQGVVNALLDQGGYTVRAISRDTGSDQARRLAARGVEVVAADLNVADTLAAALSGAYGVFLVTNFWDPATGTSEYDQVKNVVDAAKSAGISHVVWSTLPNVHEISGGRYEVSHFTNKARANAVITNASFPYYSFVEAPFFFQNFLAQMAPQPTGNGDQKALAVPMDIARKNVHAGDIHELGKLVRQVFDHPEKAGQGQILSLCADAYSWQGFADALNALGHNVVVNQVPGKVYDTFYPGAEEVREMMGYFEEFSYFGPDADAKRARADALVGGTLTNFAEWAKVNMPA</sequence>
<comment type="similarity">
    <text evidence="1">Belongs to the NmrA-type oxidoreductase family.</text>
</comment>
<reference evidence="4 5" key="1">
    <citation type="submission" date="2019-09" db="EMBL/GenBank/DDBJ databases">
        <authorList>
            <person name="Depoorter E."/>
        </authorList>
    </citation>
    <scope>NUCLEOTIDE SEQUENCE [LARGE SCALE GENOMIC DNA]</scope>
    <source>
        <strain evidence="4">LMG 6863</strain>
    </source>
</reference>
<dbReference type="InterPro" id="IPR051164">
    <property type="entry name" value="NmrA-like_oxidored"/>
</dbReference>
<dbReference type="Proteomes" id="UP000494170">
    <property type="component" value="Unassembled WGS sequence"/>
</dbReference>
<name>A0A6P2RK21_BURL3</name>
<evidence type="ECO:0000256" key="2">
    <source>
        <dbReference type="ARBA" id="ARBA00022857"/>
    </source>
</evidence>